<feature type="compositionally biased region" description="Polar residues" evidence="1">
    <location>
        <begin position="112"/>
        <end position="122"/>
    </location>
</feature>
<reference evidence="3" key="1">
    <citation type="submission" date="2023-07" db="EMBL/GenBank/DDBJ databases">
        <title>Whole genome shotgun sequence of Streptomyces achromogenes subsp. rubradiris NBRC 14000.</title>
        <authorList>
            <person name="Komaki H."/>
            <person name="Tamura T."/>
        </authorList>
    </citation>
    <scope>NUCLEOTIDE SEQUENCE [LARGE SCALE GENOMIC DNA]</scope>
    <source>
        <strain evidence="3">NBRC 14000</strain>
    </source>
</reference>
<sequence length="135" mass="14470">MGYKVKPKTYLIRFAEGHEFHGAEARLRGMSLGEYMEATGQDGGEGDTGAGAAINRFLEHLISWNLETEDGQPIPTTKDSVTLVDHDLVVALNNAWIQQLIGVHDADPLPETSPSGEPSQVASIPMEALSPSLAS</sequence>
<protein>
    <submittedName>
        <fullName evidence="2">Uncharacterized protein</fullName>
    </submittedName>
</protein>
<evidence type="ECO:0000313" key="2">
    <source>
        <dbReference type="EMBL" id="GHI50437.1"/>
    </source>
</evidence>
<comment type="caution">
    <text evidence="2">The sequence shown here is derived from an EMBL/GenBank/DDBJ whole genome shotgun (WGS) entry which is preliminary data.</text>
</comment>
<accession>A0ABQ3R3M4</accession>
<feature type="region of interest" description="Disordered" evidence="1">
    <location>
        <begin position="105"/>
        <end position="135"/>
    </location>
</feature>
<dbReference type="RefSeq" id="WP_189999722.1">
    <property type="nucleotide sequence ID" value="NZ_BNCB01000032.1"/>
</dbReference>
<evidence type="ECO:0000313" key="3">
    <source>
        <dbReference type="Proteomes" id="UP000646738"/>
    </source>
</evidence>
<organism evidence="2 3">
    <name type="scientific">Streptomyces rubradiris</name>
    <name type="common">Streptomyces achromogenes subsp. rubradiris</name>
    <dbReference type="NCBI Taxonomy" id="285531"/>
    <lineage>
        <taxon>Bacteria</taxon>
        <taxon>Bacillati</taxon>
        <taxon>Actinomycetota</taxon>
        <taxon>Actinomycetes</taxon>
        <taxon>Kitasatosporales</taxon>
        <taxon>Streptomycetaceae</taxon>
        <taxon>Streptomyces</taxon>
    </lineage>
</organism>
<keyword evidence="3" id="KW-1185">Reference proteome</keyword>
<name>A0ABQ3R3M4_STRRR</name>
<dbReference type="EMBL" id="BNEA01000001">
    <property type="protein sequence ID" value="GHI50437.1"/>
    <property type="molecule type" value="Genomic_DNA"/>
</dbReference>
<gene>
    <name evidence="2" type="ORF">Srubr_02830</name>
</gene>
<dbReference type="Proteomes" id="UP000646738">
    <property type="component" value="Unassembled WGS sequence"/>
</dbReference>
<evidence type="ECO:0000256" key="1">
    <source>
        <dbReference type="SAM" id="MobiDB-lite"/>
    </source>
</evidence>
<proteinExistence type="predicted"/>